<organism evidence="2 3">
    <name type="scientific">Parvibaculum lavamentivorans (strain DS-1 / DSM 13023 / NCIMB 13966)</name>
    <dbReference type="NCBI Taxonomy" id="402881"/>
    <lineage>
        <taxon>Bacteria</taxon>
        <taxon>Pseudomonadati</taxon>
        <taxon>Pseudomonadota</taxon>
        <taxon>Alphaproteobacteria</taxon>
        <taxon>Hyphomicrobiales</taxon>
        <taxon>Parvibaculaceae</taxon>
        <taxon>Parvibaculum</taxon>
    </lineage>
</organism>
<dbReference type="eggNOG" id="ENOG502ZB6V">
    <property type="taxonomic scope" value="Bacteria"/>
</dbReference>
<keyword evidence="3" id="KW-1185">Reference proteome</keyword>
<name>A7HVX6_PARL1</name>
<gene>
    <name evidence="2" type="ordered locus">Plav_2450</name>
</gene>
<dbReference type="HOGENOM" id="CLU_067875_2_0_5"/>
<evidence type="ECO:0000313" key="2">
    <source>
        <dbReference type="EMBL" id="ABS64059.1"/>
    </source>
</evidence>
<proteinExistence type="predicted"/>
<evidence type="ECO:0000313" key="3">
    <source>
        <dbReference type="Proteomes" id="UP000006377"/>
    </source>
</evidence>
<evidence type="ECO:0000259" key="1">
    <source>
        <dbReference type="Pfam" id="PF13577"/>
    </source>
</evidence>
<protein>
    <submittedName>
        <fullName evidence="2">PEP2-like protein</fullName>
    </submittedName>
</protein>
<dbReference type="InterPro" id="IPR037401">
    <property type="entry name" value="SnoaL-like"/>
</dbReference>
<dbReference type="AlphaFoldDB" id="A7HVX6"/>
<dbReference type="OrthoDB" id="581683at2"/>
<reference evidence="2 3" key="1">
    <citation type="journal article" date="2011" name="Stand. Genomic Sci.">
        <title>Complete genome sequence of Parvibaculum lavamentivorans type strain (DS-1(T)).</title>
        <authorList>
            <person name="Schleheck D."/>
            <person name="Weiss M."/>
            <person name="Pitluck S."/>
            <person name="Bruce D."/>
            <person name="Land M.L."/>
            <person name="Han S."/>
            <person name="Saunders E."/>
            <person name="Tapia R."/>
            <person name="Detter C."/>
            <person name="Brettin T."/>
            <person name="Han J."/>
            <person name="Woyke T."/>
            <person name="Goodwin L."/>
            <person name="Pennacchio L."/>
            <person name="Nolan M."/>
            <person name="Cook A.M."/>
            <person name="Kjelleberg S."/>
            <person name="Thomas T."/>
        </authorList>
    </citation>
    <scope>NUCLEOTIDE SEQUENCE [LARGE SCALE GENOMIC DNA]</scope>
    <source>
        <strain evidence="3">DS-1 / DSM 13023 / NCIMB 13966</strain>
    </source>
</reference>
<dbReference type="Gene3D" id="3.10.450.50">
    <property type="match status" value="1"/>
</dbReference>
<dbReference type="KEGG" id="pla:Plav_2450"/>
<dbReference type="STRING" id="402881.Plav_2450"/>
<dbReference type="SUPFAM" id="SSF54427">
    <property type="entry name" value="NTF2-like"/>
    <property type="match status" value="1"/>
</dbReference>
<accession>A7HVX6</accession>
<dbReference type="Pfam" id="PF13577">
    <property type="entry name" value="SnoaL_4"/>
    <property type="match status" value="1"/>
</dbReference>
<dbReference type="PROSITE" id="PS51257">
    <property type="entry name" value="PROKAR_LIPOPROTEIN"/>
    <property type="match status" value="1"/>
</dbReference>
<feature type="domain" description="SnoaL-like" evidence="1">
    <location>
        <begin position="30"/>
        <end position="151"/>
    </location>
</feature>
<dbReference type="InterPro" id="IPR032710">
    <property type="entry name" value="NTF2-like_dom_sf"/>
</dbReference>
<sequence length="222" mass="24867">MKKISVLLFSFLLAGCWEGKAGQERTAMSDARTEIADLVNNWAFYRDQEAWSKLGATFHDEGTISLSWFDGPHKGFVAASQNLAKNNRALLKHYVGVPRIRVEGDRALSEVNVTIMVRVKTPAGEIDTTSYARFIDRIEKRDGKWKLLKRTAVYEKDRADPVDRPALPEAFFEGLDRYPAELRFLASSLDKGGVELSKATVLDKGPELAALHLEGEAWLAKK</sequence>
<dbReference type="EMBL" id="CP000774">
    <property type="protein sequence ID" value="ABS64059.1"/>
    <property type="molecule type" value="Genomic_DNA"/>
</dbReference>
<dbReference type="Proteomes" id="UP000006377">
    <property type="component" value="Chromosome"/>
</dbReference>